<dbReference type="EMBL" id="AAIKRN010000002">
    <property type="protein sequence ID" value="ECF2868793.1"/>
    <property type="molecule type" value="Genomic_DNA"/>
</dbReference>
<proteinExistence type="predicted"/>
<comment type="caution">
    <text evidence="1">The sequence shown here is derived from an EMBL/GenBank/DDBJ whole genome shotgun (WGS) entry which is preliminary data.</text>
</comment>
<organism evidence="1">
    <name type="scientific">Salmonella hadar</name>
    <dbReference type="NCBI Taxonomy" id="149385"/>
    <lineage>
        <taxon>Bacteria</taxon>
        <taxon>Pseudomonadati</taxon>
        <taxon>Pseudomonadota</taxon>
        <taxon>Gammaproteobacteria</taxon>
        <taxon>Enterobacterales</taxon>
        <taxon>Enterobacteriaceae</taxon>
        <taxon>Salmonella</taxon>
    </lineage>
</organism>
<gene>
    <name evidence="1" type="ORF">E2D78_03150</name>
</gene>
<reference evidence="1" key="1">
    <citation type="submission" date="2019-03" db="EMBL/GenBank/DDBJ databases">
        <authorList>
            <person name="Ashton P.M."/>
            <person name="Dallman T."/>
            <person name="Nair S."/>
            <person name="De Pinna E."/>
            <person name="Peters T."/>
            <person name="Grant K."/>
        </authorList>
    </citation>
    <scope>NUCLEOTIDE SEQUENCE</scope>
    <source>
        <strain evidence="1">176241</strain>
    </source>
</reference>
<protein>
    <submittedName>
        <fullName evidence="1">Uncharacterized protein</fullName>
    </submittedName>
</protein>
<accession>A0A5Y2PB76</accession>
<evidence type="ECO:0000313" key="1">
    <source>
        <dbReference type="EMBL" id="ECF2868793.1"/>
    </source>
</evidence>
<dbReference type="AlphaFoldDB" id="A0A5Y2PB76"/>
<name>A0A5Y2PB76_SALHA</name>
<sequence length="90" mass="10482">MKPTNKEIFEQIKVLPFTIELAKRYEAYYPFTEESIRIETYDEFGQCSVWLGFEDQFAIRDAFGNWRMATAEECIDLRGGNLPGSMTLVN</sequence>